<feature type="transmembrane region" description="Helical" evidence="5">
    <location>
        <begin position="94"/>
        <end position="116"/>
    </location>
</feature>
<dbReference type="Proteomes" id="UP000824031">
    <property type="component" value="Unassembled WGS sequence"/>
</dbReference>
<evidence type="ECO:0000313" key="6">
    <source>
        <dbReference type="EMBL" id="HIZ48759.1"/>
    </source>
</evidence>
<gene>
    <name evidence="6" type="ORF">H9810_08580</name>
</gene>
<feature type="transmembrane region" description="Helical" evidence="5">
    <location>
        <begin position="64"/>
        <end position="82"/>
    </location>
</feature>
<evidence type="ECO:0000313" key="7">
    <source>
        <dbReference type="Proteomes" id="UP000824031"/>
    </source>
</evidence>
<evidence type="ECO:0000256" key="1">
    <source>
        <dbReference type="ARBA" id="ARBA00004141"/>
    </source>
</evidence>
<feature type="transmembrane region" description="Helical" evidence="5">
    <location>
        <begin position="206"/>
        <end position="227"/>
    </location>
</feature>
<reference evidence="6" key="1">
    <citation type="journal article" date="2021" name="PeerJ">
        <title>Extensive microbial diversity within the chicken gut microbiome revealed by metagenomics and culture.</title>
        <authorList>
            <person name="Gilroy R."/>
            <person name="Ravi A."/>
            <person name="Getino M."/>
            <person name="Pursley I."/>
            <person name="Horton D.L."/>
            <person name="Alikhan N.F."/>
            <person name="Baker D."/>
            <person name="Gharbi K."/>
            <person name="Hall N."/>
            <person name="Watson M."/>
            <person name="Adriaenssens E.M."/>
            <person name="Foster-Nyarko E."/>
            <person name="Jarju S."/>
            <person name="Secka A."/>
            <person name="Antonio M."/>
            <person name="Oren A."/>
            <person name="Chaudhuri R.R."/>
            <person name="La Ragione R."/>
            <person name="Hildebrand F."/>
            <person name="Pallen M.J."/>
        </authorList>
    </citation>
    <scope>NUCLEOTIDE SEQUENCE</scope>
    <source>
        <strain evidence="6">3436</strain>
    </source>
</reference>
<reference evidence="6" key="2">
    <citation type="submission" date="2021-04" db="EMBL/GenBank/DDBJ databases">
        <authorList>
            <person name="Gilroy R."/>
        </authorList>
    </citation>
    <scope>NUCLEOTIDE SEQUENCE</scope>
    <source>
        <strain evidence="6">3436</strain>
    </source>
</reference>
<sequence length="231" mass="23762">MAEFLRQCGSWGVLATLAAYALGMWVNRKTGRAIFNPLLLGSIFVIVFLRCFGVPYADYSASAAPVNWLLAPATVSLAIPLYEKWELLRKNLAAILAGTLAGTLTSLGSIVAMAWLMKMERAHAVTLLPKSVTTAIGMDIAETLGGKAALASAVIILTGIAGSLLAETVCKVCHITDPLAKGLALGTSAHAVGTSKALQMGEVEGAISGLAIAVAGIMTAVLAPAAANFLP</sequence>
<keyword evidence="3 5" id="KW-1133">Transmembrane helix</keyword>
<evidence type="ECO:0000256" key="4">
    <source>
        <dbReference type="ARBA" id="ARBA00023136"/>
    </source>
</evidence>
<protein>
    <submittedName>
        <fullName evidence="6">LrgB family protein</fullName>
    </submittedName>
</protein>
<accession>A0A9D2JHD9</accession>
<dbReference type="AlphaFoldDB" id="A0A9D2JHD9"/>
<comment type="subcellular location">
    <subcellularLocation>
        <location evidence="1">Membrane</location>
        <topology evidence="1">Multi-pass membrane protein</topology>
    </subcellularLocation>
</comment>
<dbReference type="GO" id="GO:0016020">
    <property type="term" value="C:membrane"/>
    <property type="evidence" value="ECO:0007669"/>
    <property type="project" value="UniProtKB-SubCell"/>
</dbReference>
<comment type="caution">
    <text evidence="6">The sequence shown here is derived from an EMBL/GenBank/DDBJ whole genome shotgun (WGS) entry which is preliminary data.</text>
</comment>
<dbReference type="EMBL" id="DXBO01000125">
    <property type="protein sequence ID" value="HIZ48759.1"/>
    <property type="molecule type" value="Genomic_DNA"/>
</dbReference>
<name>A0A9D2JHD9_9FIRM</name>
<keyword evidence="4 5" id="KW-0472">Membrane</keyword>
<feature type="transmembrane region" description="Helical" evidence="5">
    <location>
        <begin position="33"/>
        <end position="52"/>
    </location>
</feature>
<evidence type="ECO:0000256" key="2">
    <source>
        <dbReference type="ARBA" id="ARBA00022692"/>
    </source>
</evidence>
<proteinExistence type="predicted"/>
<dbReference type="PANTHER" id="PTHR30249:SF0">
    <property type="entry name" value="PLASTIDAL GLYCOLATE_GLYCERATE TRANSLOCATOR 1, CHLOROPLASTIC"/>
    <property type="match status" value="1"/>
</dbReference>
<dbReference type="InterPro" id="IPR007300">
    <property type="entry name" value="CidB/LrgB"/>
</dbReference>
<evidence type="ECO:0000256" key="3">
    <source>
        <dbReference type="ARBA" id="ARBA00022989"/>
    </source>
</evidence>
<dbReference type="PANTHER" id="PTHR30249">
    <property type="entry name" value="PUTATIVE SEROTONIN TRANSPORTER"/>
    <property type="match status" value="1"/>
</dbReference>
<dbReference type="Pfam" id="PF04172">
    <property type="entry name" value="LrgB"/>
    <property type="match status" value="1"/>
</dbReference>
<evidence type="ECO:0000256" key="5">
    <source>
        <dbReference type="SAM" id="Phobius"/>
    </source>
</evidence>
<organism evidence="6 7">
    <name type="scientific">Candidatus Gemmiger excrementavium</name>
    <dbReference type="NCBI Taxonomy" id="2838608"/>
    <lineage>
        <taxon>Bacteria</taxon>
        <taxon>Bacillati</taxon>
        <taxon>Bacillota</taxon>
        <taxon>Clostridia</taxon>
        <taxon>Eubacteriales</taxon>
        <taxon>Gemmiger</taxon>
    </lineage>
</organism>
<keyword evidence="2 5" id="KW-0812">Transmembrane</keyword>